<proteinExistence type="predicted"/>
<dbReference type="PROSITE" id="PS51186">
    <property type="entry name" value="GNAT"/>
    <property type="match status" value="2"/>
</dbReference>
<feature type="domain" description="N-acetyltransferase" evidence="3">
    <location>
        <begin position="1"/>
        <end position="148"/>
    </location>
</feature>
<comment type="caution">
    <text evidence="4">The sequence shown here is derived from an EMBL/GenBank/DDBJ whole genome shotgun (WGS) entry which is preliminary data.</text>
</comment>
<evidence type="ECO:0000256" key="1">
    <source>
        <dbReference type="ARBA" id="ARBA00022679"/>
    </source>
</evidence>
<gene>
    <name evidence="4" type="ORF">WAK64_02170</name>
</gene>
<feature type="domain" description="N-acetyltransferase" evidence="3">
    <location>
        <begin position="141"/>
        <end position="277"/>
    </location>
</feature>
<dbReference type="CDD" id="cd04301">
    <property type="entry name" value="NAT_SF"/>
    <property type="match status" value="2"/>
</dbReference>
<evidence type="ECO:0000313" key="5">
    <source>
        <dbReference type="Proteomes" id="UP001312865"/>
    </source>
</evidence>
<dbReference type="InterPro" id="IPR016181">
    <property type="entry name" value="Acyl_CoA_acyltransferase"/>
</dbReference>
<dbReference type="Pfam" id="PF00583">
    <property type="entry name" value="Acetyltransf_1"/>
    <property type="match status" value="1"/>
</dbReference>
<evidence type="ECO:0000313" key="4">
    <source>
        <dbReference type="EMBL" id="MEI5905871.1"/>
    </source>
</evidence>
<dbReference type="GO" id="GO:0016746">
    <property type="term" value="F:acyltransferase activity"/>
    <property type="evidence" value="ECO:0007669"/>
    <property type="project" value="UniProtKB-KW"/>
</dbReference>
<dbReference type="Pfam" id="PF13508">
    <property type="entry name" value="Acetyltransf_7"/>
    <property type="match status" value="1"/>
</dbReference>
<dbReference type="Gene3D" id="3.40.630.30">
    <property type="match status" value="2"/>
</dbReference>
<evidence type="ECO:0000256" key="2">
    <source>
        <dbReference type="ARBA" id="ARBA00023315"/>
    </source>
</evidence>
<sequence length="277" mass="32556">MIRMYSEKDDKEKLLRLIEKMGIEEEIGDIDEVMTNSKHFLLYEQDGIRGFSFSSSYLNHEESIAQISLYVEPKYRLKGIGSELYKEMEKLISETKSDVLCTYMSVESENPVEFAKKMGFEKWWGFRELVYRGGAIPKPDIEFIKYDDRFFDQFVKVVQDSYYDLRKKNDIKPYRSSEEMVKKYQLNNNVYITLHNEQIVASVTTSKGEVDNLMVAPSYQGKGYGRKALHFGMNKLLEEGFEEIRLCFVEGNEYAEKLYTSSGFKPLHNTQVYRKFL</sequence>
<dbReference type="InterPro" id="IPR000182">
    <property type="entry name" value="GNAT_dom"/>
</dbReference>
<protein>
    <submittedName>
        <fullName evidence="4">GNAT family N-acetyltransferase</fullName>
        <ecNumber evidence="4">2.3.1.-</ecNumber>
    </submittedName>
</protein>
<dbReference type="EC" id="2.3.1.-" evidence="4"/>
<organism evidence="4 5">
    <name type="scientific">Bacillus spongiae</name>
    <dbReference type="NCBI Taxonomy" id="2683610"/>
    <lineage>
        <taxon>Bacteria</taxon>
        <taxon>Bacillati</taxon>
        <taxon>Bacillota</taxon>
        <taxon>Bacilli</taxon>
        <taxon>Bacillales</taxon>
        <taxon>Bacillaceae</taxon>
        <taxon>Bacillus</taxon>
    </lineage>
</organism>
<keyword evidence="5" id="KW-1185">Reference proteome</keyword>
<dbReference type="PANTHER" id="PTHR43420">
    <property type="entry name" value="ACETYLTRANSFERASE"/>
    <property type="match status" value="1"/>
</dbReference>
<reference evidence="4 5" key="1">
    <citation type="journal article" date="2018" name="J. Microbiol.">
        <title>Bacillus spongiae sp. nov., isolated from sponge of Jeju Island.</title>
        <authorList>
            <person name="Lee G.E."/>
            <person name="Im W.T."/>
            <person name="Park J.S."/>
        </authorList>
    </citation>
    <scope>NUCLEOTIDE SEQUENCE [LARGE SCALE GENOMIC DNA]</scope>
    <source>
        <strain evidence="4 5">135PIL107-10</strain>
    </source>
</reference>
<dbReference type="EMBL" id="JBBAXC010000002">
    <property type="protein sequence ID" value="MEI5905871.1"/>
    <property type="molecule type" value="Genomic_DNA"/>
</dbReference>
<dbReference type="RefSeq" id="WP_336585294.1">
    <property type="nucleotide sequence ID" value="NZ_JBBAXC010000002.1"/>
</dbReference>
<accession>A0ABU8H981</accession>
<dbReference type="Proteomes" id="UP001312865">
    <property type="component" value="Unassembled WGS sequence"/>
</dbReference>
<dbReference type="SUPFAM" id="SSF55729">
    <property type="entry name" value="Acyl-CoA N-acyltransferases (Nat)"/>
    <property type="match status" value="2"/>
</dbReference>
<evidence type="ECO:0000259" key="3">
    <source>
        <dbReference type="PROSITE" id="PS51186"/>
    </source>
</evidence>
<keyword evidence="2 4" id="KW-0012">Acyltransferase</keyword>
<name>A0ABU8H981_9BACI</name>
<keyword evidence="1 4" id="KW-0808">Transferase</keyword>
<dbReference type="InterPro" id="IPR050680">
    <property type="entry name" value="YpeA/RimI_acetyltransf"/>
</dbReference>